<protein>
    <recommendedName>
        <fullName evidence="1">MICOS complex subunit</fullName>
    </recommendedName>
</protein>
<dbReference type="AlphaFoldDB" id="A0AAX4HC18"/>
<dbReference type="EMBL" id="CP138896">
    <property type="protein sequence ID" value="WPK25437.1"/>
    <property type="molecule type" value="Genomic_DNA"/>
</dbReference>
<accession>A0AAX4HC18</accession>
<dbReference type="PANTHER" id="PTHR28268:SF1">
    <property type="entry name" value="MICOS SUBUNIT MIC26"/>
    <property type="match status" value="1"/>
</dbReference>
<dbReference type="GO" id="GO:0044284">
    <property type="term" value="C:mitochondrial crista junction"/>
    <property type="evidence" value="ECO:0007669"/>
    <property type="project" value="TreeGrafter"/>
</dbReference>
<keyword evidence="1" id="KW-0472">Membrane</keyword>
<name>A0AAX4HC18_9ASCO</name>
<dbReference type="GO" id="GO:0042407">
    <property type="term" value="P:cristae formation"/>
    <property type="evidence" value="ECO:0007669"/>
    <property type="project" value="InterPro"/>
</dbReference>
<organism evidence="2 3">
    <name type="scientific">Australozyma saopauloensis</name>
    <dbReference type="NCBI Taxonomy" id="291208"/>
    <lineage>
        <taxon>Eukaryota</taxon>
        <taxon>Fungi</taxon>
        <taxon>Dikarya</taxon>
        <taxon>Ascomycota</taxon>
        <taxon>Saccharomycotina</taxon>
        <taxon>Pichiomycetes</taxon>
        <taxon>Metschnikowiaceae</taxon>
        <taxon>Australozyma</taxon>
    </lineage>
</organism>
<dbReference type="InterPro" id="IPR033181">
    <property type="entry name" value="Mic26_fungi"/>
</dbReference>
<evidence type="ECO:0000256" key="1">
    <source>
        <dbReference type="RuleBase" id="RU363021"/>
    </source>
</evidence>
<dbReference type="PANTHER" id="PTHR28268">
    <property type="entry name" value="MICOS SUBUNIT MIC26"/>
    <property type="match status" value="1"/>
</dbReference>
<sequence length="237" mass="25972">MSRILISITGAAAYMYAQHTPVLNESKRRFYAETTDVSTVPGNTSEETQLLGPREVVGGMTVRLTPILEGVFEAARKTVENSFETVESYVNDGKTSLYATERQVLATVQSLHHRSEDLMPNAIYVAVAALTGQIMARNRGFVAKAVLPVGLGLGAFKYFLPHTFAHTTDFVWKAEQRAMPGLASTQGAAVEKAEKFAKTLEESAVKGQEKYYSGVESLQQNVRKFTGLNLSEEVSDK</sequence>
<dbReference type="Proteomes" id="UP001338582">
    <property type="component" value="Chromosome 3"/>
</dbReference>
<evidence type="ECO:0000313" key="2">
    <source>
        <dbReference type="EMBL" id="WPK25437.1"/>
    </source>
</evidence>
<keyword evidence="3" id="KW-1185">Reference proteome</keyword>
<reference evidence="2 3" key="1">
    <citation type="submission" date="2023-10" db="EMBL/GenBank/DDBJ databases">
        <title>Draft Genome Sequence of Candida saopaulonensis from a very Premature Infant with Sepsis.</title>
        <authorList>
            <person name="Ning Y."/>
            <person name="Dai R."/>
            <person name="Xiao M."/>
            <person name="Xu Y."/>
            <person name="Yan Q."/>
            <person name="Zhang L."/>
        </authorList>
    </citation>
    <scope>NUCLEOTIDE SEQUENCE [LARGE SCALE GENOMIC DNA]</scope>
    <source>
        <strain evidence="2 3">19XY460</strain>
    </source>
</reference>
<dbReference type="KEGG" id="asau:88173818"/>
<comment type="subcellular location">
    <subcellularLocation>
        <location evidence="1">Mitochondrion inner membrane</location>
    </subcellularLocation>
</comment>
<comment type="subunit">
    <text evidence="1">Component of the mitochondrial contact site and cristae organizing system (MICOS) complex.</text>
</comment>
<dbReference type="RefSeq" id="XP_062877819.1">
    <property type="nucleotide sequence ID" value="XM_063021749.1"/>
</dbReference>
<keyword evidence="1" id="KW-0999">Mitochondrion inner membrane</keyword>
<dbReference type="GeneID" id="88173818"/>
<evidence type="ECO:0000313" key="3">
    <source>
        <dbReference type="Proteomes" id="UP001338582"/>
    </source>
</evidence>
<dbReference type="GO" id="GO:0061617">
    <property type="term" value="C:MICOS complex"/>
    <property type="evidence" value="ECO:0007669"/>
    <property type="project" value="UniProtKB-UniRule"/>
</dbReference>
<gene>
    <name evidence="2" type="ORF">PUMCH_002754</name>
</gene>
<proteinExistence type="predicted"/>
<dbReference type="InterPro" id="IPR019166">
    <property type="entry name" value="MIC26/MIC27"/>
</dbReference>
<keyword evidence="1" id="KW-0496">Mitochondrion</keyword>
<comment type="function">
    <text evidence="1">Component of the MICOS complex, a large protein complex of the mitochondrial inner membrane that plays crucial roles in the maintenance of crista junctions, inner membrane architecture, and formation of contact sites to the outer membrane.</text>
</comment>
<dbReference type="Pfam" id="PF09769">
    <property type="entry name" value="ApoO"/>
    <property type="match status" value="1"/>
</dbReference>